<feature type="domain" description="SLH" evidence="2">
    <location>
        <begin position="411"/>
        <end position="474"/>
    </location>
</feature>
<organism evidence="3 4">
    <name type="scientific">Paenibacillus agaridevorans</name>
    <dbReference type="NCBI Taxonomy" id="171404"/>
    <lineage>
        <taxon>Bacteria</taxon>
        <taxon>Bacillati</taxon>
        <taxon>Bacillota</taxon>
        <taxon>Bacilli</taxon>
        <taxon>Bacillales</taxon>
        <taxon>Paenibacillaceae</taxon>
        <taxon>Paenibacillus</taxon>
    </lineage>
</organism>
<dbReference type="InterPro" id="IPR001119">
    <property type="entry name" value="SLH_dom"/>
</dbReference>
<gene>
    <name evidence="3" type="ORF">PAT3040_04451</name>
</gene>
<feature type="domain" description="SLH" evidence="2">
    <location>
        <begin position="538"/>
        <end position="594"/>
    </location>
</feature>
<feature type="non-terminal residue" evidence="3">
    <location>
        <position position="1"/>
    </location>
</feature>
<dbReference type="AlphaFoldDB" id="A0A2R5ESW6"/>
<dbReference type="PANTHER" id="PTHR43308:SF5">
    <property type="entry name" value="S-LAYER PROTEIN _ PEPTIDOGLYCAN ENDO-BETA-N-ACETYLGLUCOSAMINIDASE"/>
    <property type="match status" value="1"/>
</dbReference>
<dbReference type="Proteomes" id="UP000245202">
    <property type="component" value="Unassembled WGS sequence"/>
</dbReference>
<dbReference type="InterPro" id="IPR051465">
    <property type="entry name" value="Cell_Envelope_Struct_Comp"/>
</dbReference>
<sequence length="594" mass="64677">AVSPGTAVVTVASRENADVKATIVVTVAAPDYPVIELDRQLGDTEGWTAADAVKFGEGTVRIFGDGVFGYGGEKFGSGLITFKAKFDDFNTGWYGFALRSVRTGDPTWVNGNQGYLVVIKEDMIEFQTWKPGQTMVDIIPNTSVLPNQEHLIEIGAINVEGGVRFILKVDGKAVLNVLDTDPANPIPSEGYLNVYNYAGAEDAIELKPSRKPDPGTGTGPIVTPKPEPDEELVVVRESDLTSGSGDGILAFELEPGQHGVILSQEILKLLEHPIEVRSGELKLTFEPELLRKLAEEQPRNAKLAIKMVPLTKENVASKPSASYKMVGVPYRLELLALVDGEEPRYISDFPEPIPLAYTVKPSGVDVNEEWLGIYYENQAGKWEYVGGEFDPASQTLSAELPHFSVYAVMEYEAAFADMPSGHWANGAVKALAARHIVTGKSEDRFDPDGTTTRAEFVALLVRTLGLQSEGTAELPFRDVRPSDWHAEVIAAAYEAKLVSGRQEDVFAPNERITREEMAVMLLRAYAYASGKSRVEAGASGPKDLTAASQWARTPISEVVGLGLMTGYPDGEFKPKRLADRDETAQVVYNLLKLL</sequence>
<dbReference type="Pfam" id="PF00395">
    <property type="entry name" value="SLH"/>
    <property type="match status" value="3"/>
</dbReference>
<dbReference type="RefSeq" id="WP_146200516.1">
    <property type="nucleotide sequence ID" value="NZ_BDQX01000281.1"/>
</dbReference>
<feature type="region of interest" description="Disordered" evidence="1">
    <location>
        <begin position="207"/>
        <end position="226"/>
    </location>
</feature>
<keyword evidence="4" id="KW-1185">Reference proteome</keyword>
<protein>
    <recommendedName>
        <fullName evidence="2">SLH domain-containing protein</fullName>
    </recommendedName>
</protein>
<dbReference type="PANTHER" id="PTHR43308">
    <property type="entry name" value="OUTER MEMBRANE PROTEIN ALPHA-RELATED"/>
    <property type="match status" value="1"/>
</dbReference>
<dbReference type="PROSITE" id="PS51272">
    <property type="entry name" value="SLH"/>
    <property type="match status" value="3"/>
</dbReference>
<evidence type="ECO:0000256" key="1">
    <source>
        <dbReference type="SAM" id="MobiDB-lite"/>
    </source>
</evidence>
<reference evidence="3 4" key="1">
    <citation type="submission" date="2017-08" db="EMBL/GenBank/DDBJ databases">
        <title>Substantial Increase in Enzyme Production by Combined Drug-Resistance Mutations in Paenibacillus agaridevorans.</title>
        <authorList>
            <person name="Tanaka Y."/>
            <person name="Funane K."/>
            <person name="Hosaka T."/>
            <person name="Shiwa Y."/>
            <person name="Fujita N."/>
            <person name="Miyazaki T."/>
            <person name="Yoshikawa H."/>
            <person name="Murakami K."/>
            <person name="Kasahara K."/>
            <person name="Inaoka T."/>
            <person name="Hiraga Y."/>
            <person name="Ochi K."/>
        </authorList>
    </citation>
    <scope>NUCLEOTIDE SEQUENCE [LARGE SCALE GENOMIC DNA]</scope>
    <source>
        <strain evidence="3 4">T-3040</strain>
    </source>
</reference>
<accession>A0A2R5ESW6</accession>
<comment type="caution">
    <text evidence="3">The sequence shown here is derived from an EMBL/GenBank/DDBJ whole genome shotgun (WGS) entry which is preliminary data.</text>
</comment>
<name>A0A2R5ESW6_9BACL</name>
<evidence type="ECO:0000313" key="3">
    <source>
        <dbReference type="EMBL" id="GBG09782.1"/>
    </source>
</evidence>
<evidence type="ECO:0000313" key="4">
    <source>
        <dbReference type="Proteomes" id="UP000245202"/>
    </source>
</evidence>
<evidence type="ECO:0000259" key="2">
    <source>
        <dbReference type="PROSITE" id="PS51272"/>
    </source>
</evidence>
<dbReference type="EMBL" id="BDQX01000281">
    <property type="protein sequence ID" value="GBG09782.1"/>
    <property type="molecule type" value="Genomic_DNA"/>
</dbReference>
<feature type="domain" description="SLH" evidence="2">
    <location>
        <begin position="475"/>
        <end position="535"/>
    </location>
</feature>
<proteinExistence type="predicted"/>